<evidence type="ECO:0000256" key="3">
    <source>
        <dbReference type="ARBA" id="ARBA00022723"/>
    </source>
</evidence>
<evidence type="ECO:0000313" key="9">
    <source>
        <dbReference type="EMBL" id="ONH31173.1"/>
    </source>
</evidence>
<evidence type="ECO:0000256" key="5">
    <source>
        <dbReference type="ARBA" id="ARBA00023004"/>
    </source>
</evidence>
<dbReference type="InterPro" id="IPR036136">
    <property type="entry name" value="Nit/Sulf_reduc_fer-like_dom_sf"/>
</dbReference>
<keyword evidence="5" id="KW-0408">Iron</keyword>
<dbReference type="InterPro" id="IPR045854">
    <property type="entry name" value="NO2/SO3_Rdtase_4Fe4S_sf"/>
</dbReference>
<dbReference type="Gene3D" id="3.90.480.10">
    <property type="entry name" value="Sulfite Reductase Hemoprotein,Domain 2"/>
    <property type="match status" value="1"/>
</dbReference>
<keyword evidence="4" id="KW-0560">Oxidoreductase</keyword>
<dbReference type="GO" id="GO:0016491">
    <property type="term" value="F:oxidoreductase activity"/>
    <property type="evidence" value="ECO:0007669"/>
    <property type="project" value="UniProtKB-KW"/>
</dbReference>
<dbReference type="Proteomes" id="UP000188929">
    <property type="component" value="Unassembled WGS sequence"/>
</dbReference>
<evidence type="ECO:0000259" key="8">
    <source>
        <dbReference type="Pfam" id="PF03460"/>
    </source>
</evidence>
<dbReference type="PANTHER" id="PTHR32439">
    <property type="entry name" value="FERREDOXIN--NITRITE REDUCTASE, CHLOROPLASTIC"/>
    <property type="match status" value="1"/>
</dbReference>
<evidence type="ECO:0000256" key="1">
    <source>
        <dbReference type="ARBA" id="ARBA00022485"/>
    </source>
</evidence>
<evidence type="ECO:0000256" key="7">
    <source>
        <dbReference type="SAM" id="MobiDB-lite"/>
    </source>
</evidence>
<dbReference type="AlphaFoldDB" id="A0A1V2IDB2"/>
<dbReference type="RefSeq" id="WP_076815717.1">
    <property type="nucleotide sequence ID" value="NZ_MOMC01000017.1"/>
</dbReference>
<evidence type="ECO:0000313" key="10">
    <source>
        <dbReference type="Proteomes" id="UP000188929"/>
    </source>
</evidence>
<protein>
    <submittedName>
        <fullName evidence="9">Nitrite reductase</fullName>
    </submittedName>
</protein>
<accession>A0A1V2IDB2</accession>
<dbReference type="InterPro" id="IPR005117">
    <property type="entry name" value="NiRdtase/SiRdtase_haem-b_fer"/>
</dbReference>
<evidence type="ECO:0000256" key="6">
    <source>
        <dbReference type="ARBA" id="ARBA00023014"/>
    </source>
</evidence>
<dbReference type="InterPro" id="IPR051329">
    <property type="entry name" value="NIR_SIR_4Fe-4S"/>
</dbReference>
<evidence type="ECO:0000256" key="2">
    <source>
        <dbReference type="ARBA" id="ARBA00022617"/>
    </source>
</evidence>
<dbReference type="Gene3D" id="3.30.413.10">
    <property type="entry name" value="Sulfite Reductase Hemoprotein, domain 1"/>
    <property type="match status" value="1"/>
</dbReference>
<feature type="domain" description="Nitrite/Sulfite reductase ferredoxin-like" evidence="8">
    <location>
        <begin position="22"/>
        <end position="83"/>
    </location>
</feature>
<reference evidence="10" key="1">
    <citation type="submission" date="2016-10" db="EMBL/GenBank/DDBJ databases">
        <title>Frankia sp. NRRL B-16386 Genome sequencing.</title>
        <authorList>
            <person name="Ghodhbane-Gtari F."/>
            <person name="Swanson E."/>
            <person name="Gueddou A."/>
            <person name="Hezbri K."/>
            <person name="Ktari K."/>
            <person name="Nouioui I."/>
            <person name="Morris K."/>
            <person name="Simpson S."/>
            <person name="Abebe-Akele F."/>
            <person name="Thomas K."/>
            <person name="Gtari M."/>
            <person name="Tisa L.S."/>
        </authorList>
    </citation>
    <scope>NUCLEOTIDE SEQUENCE [LARGE SCALE GENOMIC DNA]</scope>
    <source>
        <strain evidence="10">NRRL B-16386</strain>
    </source>
</reference>
<dbReference type="GO" id="GO:0051539">
    <property type="term" value="F:4 iron, 4 sulfur cluster binding"/>
    <property type="evidence" value="ECO:0007669"/>
    <property type="project" value="UniProtKB-KW"/>
</dbReference>
<dbReference type="EMBL" id="MOMC01000017">
    <property type="protein sequence ID" value="ONH31173.1"/>
    <property type="molecule type" value="Genomic_DNA"/>
</dbReference>
<feature type="compositionally biased region" description="Low complexity" evidence="7">
    <location>
        <begin position="415"/>
        <end position="427"/>
    </location>
</feature>
<keyword evidence="1" id="KW-0004">4Fe-4S</keyword>
<keyword evidence="6" id="KW-0411">Iron-sulfur</keyword>
<dbReference type="Pfam" id="PF03460">
    <property type="entry name" value="NIR_SIR_ferr"/>
    <property type="match status" value="1"/>
</dbReference>
<dbReference type="PANTHER" id="PTHR32439:SF9">
    <property type="entry name" value="BLR3264 PROTEIN"/>
    <property type="match status" value="1"/>
</dbReference>
<dbReference type="GO" id="GO:0046872">
    <property type="term" value="F:metal ion binding"/>
    <property type="evidence" value="ECO:0007669"/>
    <property type="project" value="UniProtKB-KW"/>
</dbReference>
<proteinExistence type="predicted"/>
<dbReference type="STRING" id="1834516.BL253_09785"/>
<gene>
    <name evidence="9" type="ORF">BL253_09785</name>
</gene>
<name>A0A1V2IDB2_9ACTN</name>
<organism evidence="9 10">
    <name type="scientific">Pseudofrankia asymbiotica</name>
    <dbReference type="NCBI Taxonomy" id="1834516"/>
    <lineage>
        <taxon>Bacteria</taxon>
        <taxon>Bacillati</taxon>
        <taxon>Actinomycetota</taxon>
        <taxon>Actinomycetes</taxon>
        <taxon>Frankiales</taxon>
        <taxon>Frankiaceae</taxon>
        <taxon>Pseudofrankia</taxon>
    </lineage>
</organism>
<dbReference type="SUPFAM" id="SSF55124">
    <property type="entry name" value="Nitrite/Sulfite reductase N-terminal domain-like"/>
    <property type="match status" value="2"/>
</dbReference>
<dbReference type="OrthoDB" id="105450at2"/>
<evidence type="ECO:0000256" key="4">
    <source>
        <dbReference type="ARBA" id="ARBA00023002"/>
    </source>
</evidence>
<feature type="region of interest" description="Disordered" evidence="7">
    <location>
        <begin position="415"/>
        <end position="457"/>
    </location>
</feature>
<keyword evidence="3" id="KW-0479">Metal-binding</keyword>
<sequence length="489" mass="48350">MSPGRPRADRCPGALVLHEAADGGLARIRLPGGLVGGGVLAALAALAESFGEHGAVELTSRGNLQLRGVPTSRRAELADQVAELGLLPSATHERVRNIVASPFAGLTGAGVGAGAGSSAGTPPAGGDGVPTAGARLEDLVRGLDEALCADPELAELSGRFLFGLDDGTGDIAALAPDAWAAPAPEGHWWVGPAGVAVDDSGVVGELLAVARAFLRAAGTRDAAGTRGDGSFWRVRDLPDGGAELAAGLRAGRPAAPRPAPRPAAHPVGVWRRPDGGHAAAVHVPLGRLTRPAADLLATVVTATRPGTGQAQASPRGEPPLRITPWRSVVVPCLKDPPSFAARARRTGLVTDPASIWTRVTACAGRPGCASALADVRADAARAVAAGLVAPVALIDGAPADGAPVGGAPADGASVGGVPADGAPADGASVGGVPAGGIRARDMPPAPTGARAHWSGCGRRCGRPPGPHVEIVAGPAGYLVRAAGAEPKES</sequence>
<comment type="caution">
    <text evidence="9">The sequence shown here is derived from an EMBL/GenBank/DDBJ whole genome shotgun (WGS) entry which is preliminary data.</text>
</comment>
<keyword evidence="2" id="KW-0349">Heme</keyword>
<keyword evidence="10" id="KW-1185">Reference proteome</keyword>